<proteinExistence type="predicted"/>
<reference evidence="1 2" key="1">
    <citation type="submission" date="2022-02" db="EMBL/GenBank/DDBJ databases">
        <title>Description of Brenneria tiliae sp. nov. isolated from symptomatic Tilia x moltkei and Tilia x europaea trees in the UK.</title>
        <authorList>
            <person name="Kile H."/>
        </authorList>
    </citation>
    <scope>NUCLEOTIDE SEQUENCE [LARGE SCALE GENOMIC DNA]</scope>
    <source>
        <strain evidence="1 2">MC1SB4.1</strain>
    </source>
</reference>
<name>A0ABT0MUA2_9GAMM</name>
<evidence type="ECO:0000313" key="1">
    <source>
        <dbReference type="EMBL" id="MCL2892774.1"/>
    </source>
</evidence>
<gene>
    <name evidence="1" type="ORF">MFP26_08725</name>
</gene>
<protein>
    <recommendedName>
        <fullName evidence="3">PTS EIIA type-2 domain-containing protein</fullName>
    </recommendedName>
</protein>
<comment type="caution">
    <text evidence="1">The sequence shown here is derived from an EMBL/GenBank/DDBJ whole genome shotgun (WGS) entry which is preliminary data.</text>
</comment>
<sequence length="54" mass="6096">MGEKTGAVMVGNGEQHLQTIQTLMCWLDENDRLARLLRIETAPALTQFLQAERP</sequence>
<evidence type="ECO:0000313" key="2">
    <source>
        <dbReference type="Proteomes" id="UP001203069"/>
    </source>
</evidence>
<dbReference type="RefSeq" id="WP_249244387.1">
    <property type="nucleotide sequence ID" value="NZ_JAKPBZ010000109.1"/>
</dbReference>
<keyword evidence="2" id="KW-1185">Reference proteome</keyword>
<dbReference type="EMBL" id="JAKPBZ010000109">
    <property type="protein sequence ID" value="MCL2892774.1"/>
    <property type="molecule type" value="Genomic_DNA"/>
</dbReference>
<accession>A0ABT0MUA2</accession>
<dbReference type="Proteomes" id="UP001203069">
    <property type="component" value="Unassembled WGS sequence"/>
</dbReference>
<evidence type="ECO:0008006" key="3">
    <source>
        <dbReference type="Google" id="ProtNLM"/>
    </source>
</evidence>
<organism evidence="1 2">
    <name type="scientific">Brenneria tiliae</name>
    <dbReference type="NCBI Taxonomy" id="2914984"/>
    <lineage>
        <taxon>Bacteria</taxon>
        <taxon>Pseudomonadati</taxon>
        <taxon>Pseudomonadota</taxon>
        <taxon>Gammaproteobacteria</taxon>
        <taxon>Enterobacterales</taxon>
        <taxon>Pectobacteriaceae</taxon>
        <taxon>Brenneria</taxon>
    </lineage>
</organism>